<dbReference type="PANTHER" id="PTHR10996:SF178">
    <property type="entry name" value="2-HYDROXYACID DEHYDROGENASE YGL185C-RELATED"/>
    <property type="match status" value="1"/>
</dbReference>
<dbReference type="PROSITE" id="PS00065">
    <property type="entry name" value="D_2_HYDROXYACID_DH_1"/>
    <property type="match status" value="1"/>
</dbReference>
<reference evidence="7 8" key="1">
    <citation type="submission" date="2018-10" db="EMBL/GenBank/DDBJ databases">
        <title>Comparative analysis of microorganisms from saline springs in Andes Mountain Range, Colombia.</title>
        <authorList>
            <person name="Rubin E."/>
        </authorList>
    </citation>
    <scope>NUCLEOTIDE SEQUENCE [LARGE SCALE GENOMIC DNA]</scope>
    <source>
        <strain evidence="7 8">USBA 36</strain>
    </source>
</reference>
<dbReference type="GO" id="GO:0005829">
    <property type="term" value="C:cytosol"/>
    <property type="evidence" value="ECO:0007669"/>
    <property type="project" value="TreeGrafter"/>
</dbReference>
<dbReference type="Pfam" id="PF00389">
    <property type="entry name" value="2-Hacid_dh"/>
    <property type="match status" value="1"/>
</dbReference>
<dbReference type="InterPro" id="IPR029752">
    <property type="entry name" value="D-isomer_DH_CS1"/>
</dbReference>
<organism evidence="7 8">
    <name type="scientific">Oceanibaculum indicum</name>
    <dbReference type="NCBI Taxonomy" id="526216"/>
    <lineage>
        <taxon>Bacteria</taxon>
        <taxon>Pseudomonadati</taxon>
        <taxon>Pseudomonadota</taxon>
        <taxon>Alphaproteobacteria</taxon>
        <taxon>Rhodospirillales</taxon>
        <taxon>Oceanibaculaceae</taxon>
        <taxon>Oceanibaculum</taxon>
    </lineage>
</organism>
<evidence type="ECO:0000313" key="7">
    <source>
        <dbReference type="EMBL" id="RKQ68048.1"/>
    </source>
</evidence>
<keyword evidence="1" id="KW-0521">NADP</keyword>
<dbReference type="InterPro" id="IPR050223">
    <property type="entry name" value="D-isomer_2-hydroxyacid_DH"/>
</dbReference>
<sequence>MSNKPDVLLTRAVYPGTVKTLEEEFNLHKLWLAPDPDKMVAELAPTLRVIAGGYGCNADFLAKFPKLELVANFGVGYDTIDVQYCKQHGIRATNSPDVLNDEVADTAMGLLLCTARQLVVGDRFVREGKWLKGAMPLTTNITGKTMGIVGLGRIGQAIADRATAFKMNIVYHNRSKKDVPYKYYPNLVDMARDVDVLMVIIPGGAETSKLISREVMEALGPTGILINVARGTVVDEQAMIELLKSGKLGGAGLDVFEKEPQVPQALIEMTENVVLQPHVGSATHATRTAMGQLMIDNIKAHFAGKPLLTEVPETKG</sequence>
<dbReference type="PANTHER" id="PTHR10996">
    <property type="entry name" value="2-HYDROXYACID DEHYDROGENASE-RELATED"/>
    <property type="match status" value="1"/>
</dbReference>
<protein>
    <submittedName>
        <fullName evidence="7">Lactate dehydrogenase-like 2-hydroxyacid dehydrogenase</fullName>
    </submittedName>
</protein>
<dbReference type="RefSeq" id="WP_244922314.1">
    <property type="nucleotide sequence ID" value="NZ_RBIG01000004.1"/>
</dbReference>
<evidence type="ECO:0000256" key="1">
    <source>
        <dbReference type="ARBA" id="ARBA00022857"/>
    </source>
</evidence>
<keyword evidence="2 4" id="KW-0560">Oxidoreductase</keyword>
<dbReference type="EMBL" id="RBIG01000004">
    <property type="protein sequence ID" value="RKQ68048.1"/>
    <property type="molecule type" value="Genomic_DNA"/>
</dbReference>
<dbReference type="Proteomes" id="UP000277424">
    <property type="component" value="Unassembled WGS sequence"/>
</dbReference>
<name>A0A420WAN4_9PROT</name>
<dbReference type="CDD" id="cd12156">
    <property type="entry name" value="HPPR"/>
    <property type="match status" value="1"/>
</dbReference>
<evidence type="ECO:0000313" key="8">
    <source>
        <dbReference type="Proteomes" id="UP000277424"/>
    </source>
</evidence>
<dbReference type="Gene3D" id="3.40.50.720">
    <property type="entry name" value="NAD(P)-binding Rossmann-like Domain"/>
    <property type="match status" value="2"/>
</dbReference>
<dbReference type="InterPro" id="IPR006140">
    <property type="entry name" value="D-isomer_DH_NAD-bd"/>
</dbReference>
<dbReference type="Pfam" id="PF02826">
    <property type="entry name" value="2-Hacid_dh_C"/>
    <property type="match status" value="1"/>
</dbReference>
<dbReference type="AlphaFoldDB" id="A0A420WAN4"/>
<evidence type="ECO:0000256" key="4">
    <source>
        <dbReference type="RuleBase" id="RU003719"/>
    </source>
</evidence>
<evidence type="ECO:0000256" key="2">
    <source>
        <dbReference type="ARBA" id="ARBA00023002"/>
    </source>
</evidence>
<dbReference type="GO" id="GO:0016618">
    <property type="term" value="F:hydroxypyruvate reductase [NAD(P)H] activity"/>
    <property type="evidence" value="ECO:0007669"/>
    <property type="project" value="TreeGrafter"/>
</dbReference>
<dbReference type="GO" id="GO:0030267">
    <property type="term" value="F:glyoxylate reductase (NADPH) activity"/>
    <property type="evidence" value="ECO:0007669"/>
    <property type="project" value="TreeGrafter"/>
</dbReference>
<keyword evidence="3" id="KW-0520">NAD</keyword>
<dbReference type="SUPFAM" id="SSF51735">
    <property type="entry name" value="NAD(P)-binding Rossmann-fold domains"/>
    <property type="match status" value="1"/>
</dbReference>
<feature type="domain" description="D-isomer specific 2-hydroxyacid dehydrogenase catalytic" evidence="5">
    <location>
        <begin position="7"/>
        <end position="311"/>
    </location>
</feature>
<accession>A0A420WAN4</accession>
<evidence type="ECO:0000259" key="6">
    <source>
        <dbReference type="Pfam" id="PF02826"/>
    </source>
</evidence>
<comment type="caution">
    <text evidence="7">The sequence shown here is derived from an EMBL/GenBank/DDBJ whole genome shotgun (WGS) entry which is preliminary data.</text>
</comment>
<dbReference type="InterPro" id="IPR036291">
    <property type="entry name" value="NAD(P)-bd_dom_sf"/>
</dbReference>
<proteinExistence type="inferred from homology"/>
<dbReference type="FunFam" id="3.40.50.720:FF:000213">
    <property type="entry name" value="Putative 2-hydroxyacid dehydrogenase"/>
    <property type="match status" value="1"/>
</dbReference>
<dbReference type="GO" id="GO:0051287">
    <property type="term" value="F:NAD binding"/>
    <property type="evidence" value="ECO:0007669"/>
    <property type="project" value="InterPro"/>
</dbReference>
<evidence type="ECO:0000259" key="5">
    <source>
        <dbReference type="Pfam" id="PF00389"/>
    </source>
</evidence>
<feature type="domain" description="D-isomer specific 2-hydroxyacid dehydrogenase NAD-binding" evidence="6">
    <location>
        <begin position="108"/>
        <end position="280"/>
    </location>
</feature>
<evidence type="ECO:0000256" key="3">
    <source>
        <dbReference type="ARBA" id="ARBA00023027"/>
    </source>
</evidence>
<dbReference type="SUPFAM" id="SSF52283">
    <property type="entry name" value="Formate/glycerate dehydrogenase catalytic domain-like"/>
    <property type="match status" value="1"/>
</dbReference>
<dbReference type="InterPro" id="IPR006139">
    <property type="entry name" value="D-isomer_2_OHA_DH_cat_dom"/>
</dbReference>
<gene>
    <name evidence="7" type="ORF">BCL74_3366</name>
</gene>
<comment type="similarity">
    <text evidence="4">Belongs to the D-isomer specific 2-hydroxyacid dehydrogenase family.</text>
</comment>